<organism evidence="1 2">
    <name type="scientific">Thiohalorhabdus methylotrophus</name>
    <dbReference type="NCBI Taxonomy" id="3242694"/>
    <lineage>
        <taxon>Bacteria</taxon>
        <taxon>Pseudomonadati</taxon>
        <taxon>Pseudomonadota</taxon>
        <taxon>Gammaproteobacteria</taxon>
        <taxon>Thiohalorhabdales</taxon>
        <taxon>Thiohalorhabdaceae</taxon>
        <taxon>Thiohalorhabdus</taxon>
    </lineage>
</organism>
<name>A0ABV4TUK7_9GAMM</name>
<proteinExistence type="predicted"/>
<keyword evidence="2" id="KW-1185">Reference proteome</keyword>
<reference evidence="1 2" key="1">
    <citation type="submission" date="2024-08" db="EMBL/GenBank/DDBJ databases">
        <title>Whole-genome sequencing of halo(alkali)philic microorganisms from hypersaline lakes.</title>
        <authorList>
            <person name="Sorokin D.Y."/>
            <person name="Merkel A.Y."/>
            <person name="Messina E."/>
            <person name="Yakimov M."/>
        </authorList>
    </citation>
    <scope>NUCLEOTIDE SEQUENCE [LARGE SCALE GENOMIC DNA]</scope>
    <source>
        <strain evidence="1 2">Cl-TMA</strain>
    </source>
</reference>
<dbReference type="CDD" id="cd06561">
    <property type="entry name" value="AlkD_like"/>
    <property type="match status" value="1"/>
</dbReference>
<accession>A0ABV4TUK7</accession>
<sequence length="230" mass="25442">MDADAVMERLHALVEPGTIPSMAHLGINTEHALGVRVPRLRELARELGTDHELAVALWETGIHEARILASMVADPARVDGERMEAWAADFNSWDLVDQCCANLFWKAAPAWDKALAWSARDEDYPKRAGFVLMATLALHDDEAGDDAFEAFFPAIERDAGEHRDRVRKGVSWALRQIGKRSPGLNARALEVAQGLQDPVNQSKEAHRLGHEAEVELRSELVQGRLRGASS</sequence>
<dbReference type="SUPFAM" id="SSF48371">
    <property type="entry name" value="ARM repeat"/>
    <property type="match status" value="1"/>
</dbReference>
<dbReference type="PANTHER" id="PTHR41291">
    <property type="entry name" value="DNA ALKYLATION REPAIR PROTEIN"/>
    <property type="match status" value="1"/>
</dbReference>
<dbReference type="Pfam" id="PF08713">
    <property type="entry name" value="DNA_alkylation"/>
    <property type="match status" value="1"/>
</dbReference>
<dbReference type="Gene3D" id="1.25.10.90">
    <property type="match status" value="1"/>
</dbReference>
<dbReference type="RefSeq" id="WP_373654572.1">
    <property type="nucleotide sequence ID" value="NZ_JBGUAW010000002.1"/>
</dbReference>
<dbReference type="PANTHER" id="PTHR41291:SF1">
    <property type="entry name" value="DNA ALKYLATION REPAIR PROTEIN"/>
    <property type="match status" value="1"/>
</dbReference>
<dbReference type="InterPro" id="IPR016024">
    <property type="entry name" value="ARM-type_fold"/>
</dbReference>
<dbReference type="EMBL" id="JBGUAW010000002">
    <property type="protein sequence ID" value="MFA9459785.1"/>
    <property type="molecule type" value="Genomic_DNA"/>
</dbReference>
<evidence type="ECO:0000313" key="2">
    <source>
        <dbReference type="Proteomes" id="UP001575181"/>
    </source>
</evidence>
<protein>
    <submittedName>
        <fullName evidence="1">DNA alkylation repair protein</fullName>
    </submittedName>
</protein>
<evidence type="ECO:0000313" key="1">
    <source>
        <dbReference type="EMBL" id="MFA9459785.1"/>
    </source>
</evidence>
<comment type="caution">
    <text evidence="1">The sequence shown here is derived from an EMBL/GenBank/DDBJ whole genome shotgun (WGS) entry which is preliminary data.</text>
</comment>
<dbReference type="InterPro" id="IPR014825">
    <property type="entry name" value="DNA_alkylation"/>
</dbReference>
<gene>
    <name evidence="1" type="ORF">ACERLL_02960</name>
</gene>
<dbReference type="Proteomes" id="UP001575181">
    <property type="component" value="Unassembled WGS sequence"/>
</dbReference>